<protein>
    <submittedName>
        <fullName evidence="1">Uncharacterized protein</fullName>
    </submittedName>
</protein>
<comment type="caution">
    <text evidence="1">The sequence shown here is derived from an EMBL/GenBank/DDBJ whole genome shotgun (WGS) entry which is preliminary data.</text>
</comment>
<keyword evidence="2" id="KW-1185">Reference proteome</keyword>
<dbReference type="AlphaFoldDB" id="A0A917G5T4"/>
<name>A0A917G5T4_9NOCA</name>
<evidence type="ECO:0000313" key="1">
    <source>
        <dbReference type="EMBL" id="GGG24346.1"/>
    </source>
</evidence>
<evidence type="ECO:0000313" key="2">
    <source>
        <dbReference type="Proteomes" id="UP000654257"/>
    </source>
</evidence>
<organism evidence="1 2">
    <name type="scientific">Rhodococcoides trifolii</name>
    <dbReference type="NCBI Taxonomy" id="908250"/>
    <lineage>
        <taxon>Bacteria</taxon>
        <taxon>Bacillati</taxon>
        <taxon>Actinomycetota</taxon>
        <taxon>Actinomycetes</taxon>
        <taxon>Mycobacteriales</taxon>
        <taxon>Nocardiaceae</taxon>
        <taxon>Rhodococcoides</taxon>
    </lineage>
</organism>
<dbReference type="Proteomes" id="UP000654257">
    <property type="component" value="Unassembled WGS sequence"/>
</dbReference>
<gene>
    <name evidence="1" type="ORF">GCM10007304_42750</name>
</gene>
<reference evidence="1" key="1">
    <citation type="journal article" date="2014" name="Int. J. Syst. Evol. Microbiol.">
        <title>Complete genome sequence of Corynebacterium casei LMG S-19264T (=DSM 44701T), isolated from a smear-ripened cheese.</title>
        <authorList>
            <consortium name="US DOE Joint Genome Institute (JGI-PGF)"/>
            <person name="Walter F."/>
            <person name="Albersmeier A."/>
            <person name="Kalinowski J."/>
            <person name="Ruckert C."/>
        </authorList>
    </citation>
    <scope>NUCLEOTIDE SEQUENCE</scope>
    <source>
        <strain evidence="1">CCM 7905</strain>
    </source>
</reference>
<reference evidence="1" key="2">
    <citation type="submission" date="2020-09" db="EMBL/GenBank/DDBJ databases">
        <authorList>
            <person name="Sun Q."/>
            <person name="Sedlacek I."/>
        </authorList>
    </citation>
    <scope>NUCLEOTIDE SEQUENCE</scope>
    <source>
        <strain evidence="1">CCM 7905</strain>
    </source>
</reference>
<dbReference type="EMBL" id="BMCU01000005">
    <property type="protein sequence ID" value="GGG24346.1"/>
    <property type="molecule type" value="Genomic_DNA"/>
</dbReference>
<accession>A0A917G5T4</accession>
<sequence>MRLLFEGGAFDRRVLDVPDDDVDKSTDIWKCSPRYDSRPPRGHAQCIYADTGRVLDIDGALVRVFHHWADWESFDTESTWR</sequence>
<proteinExistence type="predicted"/>